<gene>
    <name evidence="1" type="ORF">HMPREF1181_03538</name>
</gene>
<protein>
    <submittedName>
        <fullName evidence="1">Uncharacterized protein</fullName>
    </submittedName>
</protein>
<comment type="caution">
    <text evidence="1">The sequence shown here is derived from an EMBL/GenBank/DDBJ whole genome shotgun (WGS) entry which is preliminary data.</text>
</comment>
<proteinExistence type="predicted"/>
<sequence>MHSRIFQISKMWIEKENYLNEDTLHQGDGSFYDYCAEIDDEERKEDIRYLVNTALPKDMFELVGDDTIRYIGGVEQWKENFVTNIRKKAEAITTENMLE</sequence>
<accession>S3Y967</accession>
<organism evidence="1 2">
    <name type="scientific">Bacteroides stercoris CC31F</name>
    <dbReference type="NCBI Taxonomy" id="1073351"/>
    <lineage>
        <taxon>Bacteria</taxon>
        <taxon>Pseudomonadati</taxon>
        <taxon>Bacteroidota</taxon>
        <taxon>Bacteroidia</taxon>
        <taxon>Bacteroidales</taxon>
        <taxon>Bacteroidaceae</taxon>
        <taxon>Bacteroides</taxon>
    </lineage>
</organism>
<dbReference type="AlphaFoldDB" id="S3Y967"/>
<reference evidence="1 2" key="1">
    <citation type="submission" date="2013-05" db="EMBL/GenBank/DDBJ databases">
        <title>The Genome Sequence of Bacteroides stercoris CC31F.</title>
        <authorList>
            <consortium name="The Broad Institute Genomics Platform"/>
            <person name="Earl A."/>
            <person name="Ward D."/>
            <person name="Feldgarden M."/>
            <person name="Gevers D."/>
            <person name="Oliphant K."/>
            <person name="Allen-Vercoe E."/>
            <person name="Walker B."/>
            <person name="Young S."/>
            <person name="Zeng Q."/>
            <person name="Gargeya S."/>
            <person name="Fitzgerald M."/>
            <person name="Haas B."/>
            <person name="Abouelleil A."/>
            <person name="Allen A.W."/>
            <person name="Alvarado L."/>
            <person name="Arachchi H.M."/>
            <person name="Berlin A.M."/>
            <person name="Chapman S.B."/>
            <person name="Gainer-Dewar J."/>
            <person name="Goldberg J."/>
            <person name="Griggs A."/>
            <person name="Gujja S."/>
            <person name="Hansen M."/>
            <person name="Howarth C."/>
            <person name="Imamovic A."/>
            <person name="Ireland A."/>
            <person name="Larimer J."/>
            <person name="McCowan C."/>
            <person name="Murphy C."/>
            <person name="Pearson M."/>
            <person name="Poon T.W."/>
            <person name="Priest M."/>
            <person name="Roberts A."/>
            <person name="Saif S."/>
            <person name="Shea T."/>
            <person name="Sisk P."/>
            <person name="Sykes S."/>
            <person name="Wortman J."/>
            <person name="Nusbaum C."/>
            <person name="Birren B."/>
        </authorList>
    </citation>
    <scope>NUCLEOTIDE SEQUENCE [LARGE SCALE GENOMIC DNA]</scope>
    <source>
        <strain evidence="1 2">CC31F</strain>
    </source>
</reference>
<evidence type="ECO:0000313" key="2">
    <source>
        <dbReference type="Proteomes" id="UP000014614"/>
    </source>
</evidence>
<feature type="non-terminal residue" evidence="1">
    <location>
        <position position="99"/>
    </location>
</feature>
<name>S3Y967_BACSE</name>
<evidence type="ECO:0000313" key="1">
    <source>
        <dbReference type="EMBL" id="EPH14133.1"/>
    </source>
</evidence>
<dbReference type="EMBL" id="ATFP01000057">
    <property type="protein sequence ID" value="EPH14133.1"/>
    <property type="molecule type" value="Genomic_DNA"/>
</dbReference>
<dbReference type="Proteomes" id="UP000014614">
    <property type="component" value="Unassembled WGS sequence"/>
</dbReference>
<dbReference type="HOGENOM" id="CLU_2325508_0_0_10"/>